<dbReference type="AlphaFoldDB" id="A0A2A3ERA6"/>
<dbReference type="PANTHER" id="PTHR47080">
    <property type="entry name" value="CHROMOSOME 16 OPEN READING FRAME 96"/>
    <property type="match status" value="1"/>
</dbReference>
<feature type="domain" description="DUF4795" evidence="3">
    <location>
        <begin position="442"/>
        <end position="642"/>
    </location>
</feature>
<evidence type="ECO:0000256" key="1">
    <source>
        <dbReference type="SAM" id="Coils"/>
    </source>
</evidence>
<organism evidence="4 5">
    <name type="scientific">Apis cerana cerana</name>
    <name type="common">Oriental honeybee</name>
    <dbReference type="NCBI Taxonomy" id="94128"/>
    <lineage>
        <taxon>Eukaryota</taxon>
        <taxon>Metazoa</taxon>
        <taxon>Ecdysozoa</taxon>
        <taxon>Arthropoda</taxon>
        <taxon>Hexapoda</taxon>
        <taxon>Insecta</taxon>
        <taxon>Pterygota</taxon>
        <taxon>Neoptera</taxon>
        <taxon>Endopterygota</taxon>
        <taxon>Hymenoptera</taxon>
        <taxon>Apocrita</taxon>
        <taxon>Aculeata</taxon>
        <taxon>Apoidea</taxon>
        <taxon>Anthophila</taxon>
        <taxon>Apidae</taxon>
        <taxon>Apis</taxon>
    </lineage>
</organism>
<feature type="region of interest" description="Disordered" evidence="2">
    <location>
        <begin position="779"/>
        <end position="850"/>
    </location>
</feature>
<dbReference type="OrthoDB" id="5981048at2759"/>
<feature type="compositionally biased region" description="Basic residues" evidence="2">
    <location>
        <begin position="790"/>
        <end position="801"/>
    </location>
</feature>
<evidence type="ECO:0000313" key="5">
    <source>
        <dbReference type="Proteomes" id="UP000242457"/>
    </source>
</evidence>
<dbReference type="STRING" id="94128.A0A2A3ERA6"/>
<dbReference type="Pfam" id="PF16043">
    <property type="entry name" value="DUF4795"/>
    <property type="match status" value="1"/>
</dbReference>
<evidence type="ECO:0000259" key="3">
    <source>
        <dbReference type="Pfam" id="PF16043"/>
    </source>
</evidence>
<dbReference type="InterPro" id="IPR032013">
    <property type="entry name" value="DUF4795"/>
</dbReference>
<dbReference type="Proteomes" id="UP000242457">
    <property type="component" value="Unassembled WGS sequence"/>
</dbReference>
<keyword evidence="1" id="KW-0175">Coiled coil</keyword>
<protein>
    <submittedName>
        <fullName evidence="4">Glutamine-rich protein</fullName>
    </submittedName>
</protein>
<feature type="coiled-coil region" evidence="1">
    <location>
        <begin position="223"/>
        <end position="257"/>
    </location>
</feature>
<evidence type="ECO:0000313" key="4">
    <source>
        <dbReference type="EMBL" id="PBC33802.1"/>
    </source>
</evidence>
<reference evidence="4 5" key="1">
    <citation type="submission" date="2014-07" db="EMBL/GenBank/DDBJ databases">
        <title>Genomic and transcriptomic analysis on Apis cerana provide comprehensive insights into honey bee biology.</title>
        <authorList>
            <person name="Diao Q."/>
            <person name="Sun L."/>
            <person name="Zheng H."/>
            <person name="Zheng H."/>
            <person name="Xu S."/>
            <person name="Wang S."/>
            <person name="Zeng Z."/>
            <person name="Hu F."/>
            <person name="Su S."/>
            <person name="Wu J."/>
        </authorList>
    </citation>
    <scope>NUCLEOTIDE SEQUENCE [LARGE SCALE GENOMIC DNA]</scope>
    <source>
        <tissue evidence="4">Pupae without intestine</tissue>
    </source>
</reference>
<feature type="region of interest" description="Disordered" evidence="2">
    <location>
        <begin position="374"/>
        <end position="416"/>
    </location>
</feature>
<evidence type="ECO:0000256" key="2">
    <source>
        <dbReference type="SAM" id="MobiDB-lite"/>
    </source>
</evidence>
<gene>
    <name evidence="4" type="ORF">APICC_00288</name>
</gene>
<proteinExistence type="predicted"/>
<dbReference type="EMBL" id="KZ288195">
    <property type="protein sequence ID" value="PBC33802.1"/>
    <property type="molecule type" value="Genomic_DNA"/>
</dbReference>
<dbReference type="Gene3D" id="1.20.5.190">
    <property type="match status" value="1"/>
</dbReference>
<dbReference type="PANTHER" id="PTHR47080:SF1">
    <property type="entry name" value="CHROMOSOME 16 OPEN READING FRAME 96"/>
    <property type="match status" value="1"/>
</dbReference>
<keyword evidence="5" id="KW-1185">Reference proteome</keyword>
<name>A0A2A3ERA6_APICC</name>
<accession>A0A2A3ERA6</accession>
<sequence>MTANDVASLQVSLPQMLDLALGTPEVGAVNLNILHNFLHILLHHINLKSTKVEYRGDDAKRIKTLVSSLKEGPSLYLQEYSIIDDKDVEKKRVHPDEGIRVDVIEEKDEDLKKTEGIKQKIGPKTKDEEVETIIYIEPIVDGAIPSALAFKQLEQNMSDLQQQFQALEELAKTPELIERLKGKITDPLTDVWQIINITKRLDASEQGIDKLTKMVQDVMKGDISLATTEISKLEEKITHLENSLNNLENVVKNLHVIASEYGAEMEQEVEKEIIEGAEEPHPPAAQRISLSELLGGIDIKEMHKDVATLQEEVNQIKNDLKNLENEFGQAKDEFVTKLDQKHQTIQTLKEQLEEVAQEAKKKIEVVTEIKEVEKEEPKEIPKEIPKEVPKETPRETPTDSPKPMKEEKGVNSEELETVKGRISKLEKDVMNLHEKVETTHIIDAANLENMASKVQEMQGDVEKLTQITDNLIDERETREMHFSALLEQVELLKTIKADREDLEEALAEKADAQAIHRKVSYDQFDAACDDLAHGLEDAINKLGQQEMILQQALDEVQKEIEGKVDKIEISPLKEFVNQRLKVLQDKLKKVAEAREEIEAAGTKKLLRDVQCISCDKDVVMRMDGVPRFKVETLPCTTSMKPYLTYELDQVRKQHRKLPHSRNMIQFEAAIQEEAKKQRSARAEALVKTPRDHLCNRYCGGSHTITTPQQRVMRVGHFLTQWGPEIIQLTEGMIKGTDGRMYKSRRMPEKIDVCGPAYCDLPSDRQSAISVNSSIPPHKLTAEKMMSPNPRGKRNMPMKRRPREMAKEVIEELAETTATEGEDQESIGPIDATISDRIIRYTDDEDIGEQD</sequence>